<proteinExistence type="predicted"/>
<reference evidence="1" key="1">
    <citation type="submission" date="2021-08" db="EMBL/GenBank/DDBJ databases">
        <title>The first chromosome-level gecko genome reveals the dynamic sex chromosomes of Neotropical dwarf geckos (Sphaerodactylidae: Sphaerodactylus).</title>
        <authorList>
            <person name="Pinto B.J."/>
            <person name="Keating S.E."/>
            <person name="Gamble T."/>
        </authorList>
    </citation>
    <scope>NUCLEOTIDE SEQUENCE</scope>
    <source>
        <strain evidence="1">TG3544</strain>
    </source>
</reference>
<sequence length="189" mass="20922">MLLLQRESHNPLVSFLPSTEAFRRSRRVRGHSCKRAHAPPASPPPLKAKSRRRSDSGCANTRTKEGLQRRGHFLGAQKKGRGGRCFPRVASTWRQALKVRAAAVPVKAFLQEKLLRSLARLQLDWDLSPPLVLVQQERVGSALLAAWGHFSRPVAFWLVQDRAGDSAPGTPLTEAAFSESQKLMDSSLA</sequence>
<comment type="caution">
    <text evidence="1">The sequence shown here is derived from an EMBL/GenBank/DDBJ whole genome shotgun (WGS) entry which is preliminary data.</text>
</comment>
<evidence type="ECO:0000313" key="1">
    <source>
        <dbReference type="EMBL" id="KAH8010886.1"/>
    </source>
</evidence>
<dbReference type="EMBL" id="CM037624">
    <property type="protein sequence ID" value="KAH8010886.1"/>
    <property type="molecule type" value="Genomic_DNA"/>
</dbReference>
<name>A0ACB8FV16_9SAUR</name>
<gene>
    <name evidence="1" type="ORF">K3G42_015613</name>
</gene>
<dbReference type="Proteomes" id="UP000827872">
    <property type="component" value="Linkage Group LG11"/>
</dbReference>
<evidence type="ECO:0000313" key="2">
    <source>
        <dbReference type="Proteomes" id="UP000827872"/>
    </source>
</evidence>
<accession>A0ACB8FV16</accession>
<organism evidence="1 2">
    <name type="scientific">Sphaerodactylus townsendi</name>
    <dbReference type="NCBI Taxonomy" id="933632"/>
    <lineage>
        <taxon>Eukaryota</taxon>
        <taxon>Metazoa</taxon>
        <taxon>Chordata</taxon>
        <taxon>Craniata</taxon>
        <taxon>Vertebrata</taxon>
        <taxon>Euteleostomi</taxon>
        <taxon>Lepidosauria</taxon>
        <taxon>Squamata</taxon>
        <taxon>Bifurcata</taxon>
        <taxon>Gekkota</taxon>
        <taxon>Sphaerodactylidae</taxon>
        <taxon>Sphaerodactylus</taxon>
    </lineage>
</organism>
<protein>
    <submittedName>
        <fullName evidence="1">Uncharacterized protein</fullName>
    </submittedName>
</protein>
<keyword evidence="2" id="KW-1185">Reference proteome</keyword>